<feature type="domain" description="HTH cro/C1-type" evidence="1">
    <location>
        <begin position="18"/>
        <end position="63"/>
    </location>
</feature>
<dbReference type="SUPFAM" id="SSF47413">
    <property type="entry name" value="lambda repressor-like DNA-binding domains"/>
    <property type="match status" value="1"/>
</dbReference>
<dbReference type="STRING" id="762982.HMPREF9442_00561"/>
<reference evidence="2 3" key="1">
    <citation type="submission" date="2011-02" db="EMBL/GenBank/DDBJ databases">
        <authorList>
            <person name="Weinstock G."/>
            <person name="Sodergren E."/>
            <person name="Clifton S."/>
            <person name="Fulton L."/>
            <person name="Fulton B."/>
            <person name="Courtney L."/>
            <person name="Fronick C."/>
            <person name="Harrison M."/>
            <person name="Strong C."/>
            <person name="Farmer C."/>
            <person name="Delahaunty K."/>
            <person name="Markovic C."/>
            <person name="Hall O."/>
            <person name="Minx P."/>
            <person name="Tomlinson C."/>
            <person name="Mitreva M."/>
            <person name="Hou S."/>
            <person name="Chen J."/>
            <person name="Wollam A."/>
            <person name="Pepin K.H."/>
            <person name="Johnson M."/>
            <person name="Bhonagiri V."/>
            <person name="Zhang X."/>
            <person name="Suruliraj S."/>
            <person name="Warren W."/>
            <person name="Chinwalla A."/>
            <person name="Mardis E.R."/>
            <person name="Wilson R.K."/>
        </authorList>
    </citation>
    <scope>NUCLEOTIDE SEQUENCE [LARGE SCALE GENOMIC DNA]</scope>
    <source>
        <strain evidence="2 3">YIT 11841</strain>
    </source>
</reference>
<dbReference type="RefSeq" id="WP_008624963.1">
    <property type="nucleotide sequence ID" value="NZ_GL883822.1"/>
</dbReference>
<dbReference type="AlphaFoldDB" id="F3QQW8"/>
<comment type="caution">
    <text evidence="2">The sequence shown here is derived from an EMBL/GenBank/DDBJ whole genome shotgun (WGS) entry which is preliminary data.</text>
</comment>
<dbReference type="Gene3D" id="1.10.260.40">
    <property type="entry name" value="lambda repressor-like DNA-binding domains"/>
    <property type="match status" value="1"/>
</dbReference>
<dbReference type="HOGENOM" id="CLU_1720597_0_0_10"/>
<dbReference type="OrthoDB" id="1092269at2"/>
<evidence type="ECO:0000313" key="2">
    <source>
        <dbReference type="EMBL" id="EGG56559.1"/>
    </source>
</evidence>
<dbReference type="Pfam" id="PF01381">
    <property type="entry name" value="HTH_3"/>
    <property type="match status" value="1"/>
</dbReference>
<dbReference type="GO" id="GO:0003677">
    <property type="term" value="F:DNA binding"/>
    <property type="evidence" value="ECO:0007669"/>
    <property type="project" value="InterPro"/>
</dbReference>
<keyword evidence="3" id="KW-1185">Reference proteome</keyword>
<evidence type="ECO:0000313" key="3">
    <source>
        <dbReference type="Proteomes" id="UP000005546"/>
    </source>
</evidence>
<dbReference type="SMART" id="SM00530">
    <property type="entry name" value="HTH_XRE"/>
    <property type="match status" value="1"/>
</dbReference>
<dbReference type="CDD" id="cd00093">
    <property type="entry name" value="HTH_XRE"/>
    <property type="match status" value="1"/>
</dbReference>
<dbReference type="Proteomes" id="UP000005546">
    <property type="component" value="Unassembled WGS sequence"/>
</dbReference>
<proteinExistence type="predicted"/>
<protein>
    <recommendedName>
        <fullName evidence="1">HTH cro/C1-type domain-containing protein</fullName>
    </recommendedName>
</protein>
<evidence type="ECO:0000259" key="1">
    <source>
        <dbReference type="PROSITE" id="PS50943"/>
    </source>
</evidence>
<gene>
    <name evidence="2" type="ORF">HMPREF9442_00561</name>
</gene>
<dbReference type="InterPro" id="IPR001387">
    <property type="entry name" value="Cro/C1-type_HTH"/>
</dbReference>
<sequence>MKGDVIDRLNRVIEYMCITPAELAKKSDVDPSNFNKMLKGQLNITPKTIKKIVNATGVSNDWLSNGDGEMLSPQSNNVTINGNENQNNIGEQNIKISLPETGTQKIIKPDGTVEVHSMGKNIDNSNNTDKFIELLKKKDEQIDRLITLLEKK</sequence>
<name>F3QQW8_9BACT</name>
<dbReference type="EMBL" id="AFBR01000018">
    <property type="protein sequence ID" value="EGG56559.1"/>
    <property type="molecule type" value="Genomic_DNA"/>
</dbReference>
<organism evidence="2 3">
    <name type="scientific">Paraprevotella xylaniphila YIT 11841</name>
    <dbReference type="NCBI Taxonomy" id="762982"/>
    <lineage>
        <taxon>Bacteria</taxon>
        <taxon>Pseudomonadati</taxon>
        <taxon>Bacteroidota</taxon>
        <taxon>Bacteroidia</taxon>
        <taxon>Bacteroidales</taxon>
        <taxon>Prevotellaceae</taxon>
        <taxon>Paraprevotella</taxon>
    </lineage>
</organism>
<dbReference type="PROSITE" id="PS50943">
    <property type="entry name" value="HTH_CROC1"/>
    <property type="match status" value="1"/>
</dbReference>
<accession>F3QQW8</accession>
<dbReference type="InterPro" id="IPR010982">
    <property type="entry name" value="Lambda_DNA-bd_dom_sf"/>
</dbReference>